<feature type="compositionally biased region" description="Polar residues" evidence="1">
    <location>
        <begin position="117"/>
        <end position="127"/>
    </location>
</feature>
<dbReference type="OrthoDB" id="78088at2759"/>
<dbReference type="PANTHER" id="PTHR22100">
    <property type="entry name" value="WINGS APART-LIKE PROTEIN HOMOLOG"/>
    <property type="match status" value="1"/>
</dbReference>
<feature type="compositionally biased region" description="Polar residues" evidence="1">
    <location>
        <begin position="737"/>
        <end position="753"/>
    </location>
</feature>
<feature type="compositionally biased region" description="Polar residues" evidence="1">
    <location>
        <begin position="141"/>
        <end position="150"/>
    </location>
</feature>
<organism evidence="2 3">
    <name type="scientific">Coemansia spiralis</name>
    <dbReference type="NCBI Taxonomy" id="417178"/>
    <lineage>
        <taxon>Eukaryota</taxon>
        <taxon>Fungi</taxon>
        <taxon>Fungi incertae sedis</taxon>
        <taxon>Zoopagomycota</taxon>
        <taxon>Kickxellomycotina</taxon>
        <taxon>Kickxellomycetes</taxon>
        <taxon>Kickxellales</taxon>
        <taxon>Kickxellaceae</taxon>
        <taxon>Coemansia</taxon>
    </lineage>
</organism>
<feature type="compositionally biased region" description="Basic and acidic residues" evidence="1">
    <location>
        <begin position="723"/>
        <end position="736"/>
    </location>
</feature>
<proteinExistence type="predicted"/>
<dbReference type="EMBL" id="JANBTW010000001">
    <property type="protein sequence ID" value="KAJ2681173.1"/>
    <property type="molecule type" value="Genomic_DNA"/>
</dbReference>
<feature type="region of interest" description="Disordered" evidence="1">
    <location>
        <begin position="113"/>
        <end position="233"/>
    </location>
</feature>
<feature type="compositionally biased region" description="Low complexity" evidence="1">
    <location>
        <begin position="192"/>
        <end position="213"/>
    </location>
</feature>
<reference evidence="2" key="1">
    <citation type="submission" date="2022-07" db="EMBL/GenBank/DDBJ databases">
        <title>Phylogenomic reconstructions and comparative analyses of Kickxellomycotina fungi.</title>
        <authorList>
            <person name="Reynolds N.K."/>
            <person name="Stajich J.E."/>
            <person name="Barry K."/>
            <person name="Grigoriev I.V."/>
            <person name="Crous P."/>
            <person name="Smith M.E."/>
        </authorList>
    </citation>
    <scope>NUCLEOTIDE SEQUENCE</scope>
    <source>
        <strain evidence="2">NRRL 3115</strain>
    </source>
</reference>
<name>A0A9W8G8Y7_9FUNG</name>
<dbReference type="PANTHER" id="PTHR22100:SF13">
    <property type="entry name" value="WINGS APART-LIKE PROTEIN HOMOLOG"/>
    <property type="match status" value="1"/>
</dbReference>
<evidence type="ECO:0008006" key="4">
    <source>
        <dbReference type="Google" id="ProtNLM"/>
    </source>
</evidence>
<feature type="compositionally biased region" description="Polar residues" evidence="1">
    <location>
        <begin position="51"/>
        <end position="63"/>
    </location>
</feature>
<accession>A0A9W8G8Y7</accession>
<dbReference type="Gene3D" id="1.25.10.10">
    <property type="entry name" value="Leucine-rich Repeat Variant"/>
    <property type="match status" value="1"/>
</dbReference>
<evidence type="ECO:0000313" key="3">
    <source>
        <dbReference type="Proteomes" id="UP001151518"/>
    </source>
</evidence>
<feature type="region of interest" description="Disordered" evidence="1">
    <location>
        <begin position="723"/>
        <end position="753"/>
    </location>
</feature>
<feature type="region of interest" description="Disordered" evidence="1">
    <location>
        <begin position="25"/>
        <end position="93"/>
    </location>
</feature>
<dbReference type="InterPro" id="IPR011989">
    <property type="entry name" value="ARM-like"/>
</dbReference>
<feature type="region of interest" description="Disordered" evidence="1">
    <location>
        <begin position="251"/>
        <end position="352"/>
    </location>
</feature>
<dbReference type="AlphaFoldDB" id="A0A9W8G8Y7"/>
<protein>
    <recommendedName>
        <fullName evidence="4">Wings apart-like protein C-terminal domain-containing protein</fullName>
    </recommendedName>
</protein>
<feature type="compositionally biased region" description="Low complexity" evidence="1">
    <location>
        <begin position="288"/>
        <end position="308"/>
    </location>
</feature>
<feature type="compositionally biased region" description="Basic and acidic residues" evidence="1">
    <location>
        <begin position="128"/>
        <end position="138"/>
    </location>
</feature>
<evidence type="ECO:0000256" key="1">
    <source>
        <dbReference type="SAM" id="MobiDB-lite"/>
    </source>
</evidence>
<feature type="compositionally biased region" description="Polar residues" evidence="1">
    <location>
        <begin position="322"/>
        <end position="350"/>
    </location>
</feature>
<gene>
    <name evidence="2" type="ORF">GGI25_000128</name>
</gene>
<comment type="caution">
    <text evidence="2">The sequence shown here is derived from an EMBL/GenBank/DDBJ whole genome shotgun (WGS) entry which is preliminary data.</text>
</comment>
<feature type="compositionally biased region" description="Basic residues" evidence="1">
    <location>
        <begin position="252"/>
        <end position="266"/>
    </location>
</feature>
<dbReference type="Proteomes" id="UP001151518">
    <property type="component" value="Unassembled WGS sequence"/>
</dbReference>
<evidence type="ECO:0000313" key="2">
    <source>
        <dbReference type="EMBL" id="KAJ2681173.1"/>
    </source>
</evidence>
<feature type="compositionally biased region" description="Basic residues" evidence="1">
    <location>
        <begin position="167"/>
        <end position="181"/>
    </location>
</feature>
<sequence>MVDPFANIRRRPATATYGRKALAARRIAMPTTSATAGEPGRNAGRSPISLPATSTGSIDVFSNSSESDTSTDEAGPRLGVKTKDTSDRPWARRTAHSAISKLESLYEETKAMASIESPDNTMPSTSREVLESTKDKWDLGNVSSGFSHSLKSADKPSKKTVASNGKVIKKAKSAPIRRVRNSKNDIATTGANNVSSTTTSRSRSRSEINTNNTKSGPKSFRKDIPSPVSSSNENISAFGMSELLSSSPIFSRAKKSKRQPKAKRARGATTLCDEKVDLPSSSPPSTPGRLLDSGKGSRLSSSRAGSEGSDSDYERGHATAALGSSTPTSQIGSRTVLESMQGPSSATSKRMQMRAFSHNVVYTYGRSRDDDDLNSEFSPTLRLPTIFETNNQRTLEESKQSDSNYDNGTATLTNYCKSNQSLRQQIFEKGSSALSAASHLLDLVDDPAGLGTSGHSSSNETDKTVSAGPFKQQLSDIIHGLSASNNRAEGTTTASACLKLISKLDEHEFCEELFSNKQWLTTLVQSLHRVRDDPTVFATTMTLVAIAFNVPTTMQVLIFEKQVLEIVAGILKSVNTSALPDILLLRQPGEFDSPEQHRCVEQICKLAHEHGLLDDESLLPLSTCSLALSALHGFTRNDDVAFVAMAGLLRNEMHESGCLGLIAERFLTWSIPMFIEKQSQSPDAPGSLRNINACGKLQSTFSGQIHKNDECDDMWMNFDLPEEPKQVPRSLSETRSKSTNSKPKNKLATTTTTADSNCNKQRMEKLSTYSLAREPDGTEPTFATITLELEILRFCIAASVDNQHELLSTDSCVSKLLVLLSTCQMAGSKVRGLALIQNLETVTMTLQLMVNLSNSSTVFCAQFFENEGLAVVAKSIALMSQNMAPAASSIKPIHRDPGTSTHRRTAQITEEINNLRYDVLLISSALLTNIVESDSSSVVYFGHVYQSPQCPLLDKCFPECVCASKLPFVVLITKAFLACHSAEATSVDAMIAAGYLAVLLGFLMREPGVNRQVILKHLPGGNTSILLRHIEKFVQVSSTVNQKVASGLLDSLGSALTGRADQQQEQRHSMQQLPGIFEKHQTLHKLLTGNTGVTGDQCNNNEYLGAMHSKTSASSSLQSVIDTLGKI</sequence>
<feature type="compositionally biased region" description="Basic and acidic residues" evidence="1">
    <location>
        <begin position="81"/>
        <end position="90"/>
    </location>
</feature>
<dbReference type="InterPro" id="IPR039874">
    <property type="entry name" value="WAPL"/>
</dbReference>